<keyword evidence="2" id="KW-1185">Reference proteome</keyword>
<comment type="caution">
    <text evidence="1">The sequence shown here is derived from an EMBL/GenBank/DDBJ whole genome shotgun (WGS) entry which is preliminary data.</text>
</comment>
<evidence type="ECO:0000313" key="1">
    <source>
        <dbReference type="EMBL" id="KAI8566755.1"/>
    </source>
</evidence>
<accession>A0ACC0PMN1</accession>
<name>A0ACC0PMN1_RHOML</name>
<protein>
    <submittedName>
        <fullName evidence="1">Uncharacterized protein</fullName>
    </submittedName>
</protein>
<gene>
    <name evidence="1" type="ORF">RHMOL_Rhmol02G0066800</name>
</gene>
<proteinExistence type="predicted"/>
<organism evidence="1 2">
    <name type="scientific">Rhododendron molle</name>
    <name type="common">Chinese azalea</name>
    <name type="synonym">Azalea mollis</name>
    <dbReference type="NCBI Taxonomy" id="49168"/>
    <lineage>
        <taxon>Eukaryota</taxon>
        <taxon>Viridiplantae</taxon>
        <taxon>Streptophyta</taxon>
        <taxon>Embryophyta</taxon>
        <taxon>Tracheophyta</taxon>
        <taxon>Spermatophyta</taxon>
        <taxon>Magnoliopsida</taxon>
        <taxon>eudicotyledons</taxon>
        <taxon>Gunneridae</taxon>
        <taxon>Pentapetalae</taxon>
        <taxon>asterids</taxon>
        <taxon>Ericales</taxon>
        <taxon>Ericaceae</taxon>
        <taxon>Ericoideae</taxon>
        <taxon>Rhodoreae</taxon>
        <taxon>Rhododendron</taxon>
    </lineage>
</organism>
<reference evidence="1" key="1">
    <citation type="submission" date="2022-02" db="EMBL/GenBank/DDBJ databases">
        <title>Plant Genome Project.</title>
        <authorList>
            <person name="Zhang R.-G."/>
        </authorList>
    </citation>
    <scope>NUCLEOTIDE SEQUENCE</scope>
    <source>
        <strain evidence="1">AT1</strain>
    </source>
</reference>
<dbReference type="Proteomes" id="UP001062846">
    <property type="component" value="Chromosome 2"/>
</dbReference>
<evidence type="ECO:0000313" key="2">
    <source>
        <dbReference type="Proteomes" id="UP001062846"/>
    </source>
</evidence>
<sequence length="64" mass="7548">MDPEQKIIFLCFALCCKDSGFCGGGEFVYKHRIRLIHISNDRDVENHHTLWLRLFLSCSRGKEY</sequence>
<dbReference type="EMBL" id="CM046389">
    <property type="protein sequence ID" value="KAI8566755.1"/>
    <property type="molecule type" value="Genomic_DNA"/>
</dbReference>